<dbReference type="PANTHER" id="PTHR33371:SF15">
    <property type="entry name" value="LIPOPROTEIN LPRN"/>
    <property type="match status" value="1"/>
</dbReference>
<dbReference type="InterPro" id="IPR052336">
    <property type="entry name" value="MlaD_Phospholipid_Transporter"/>
</dbReference>
<dbReference type="Proteomes" id="UP000614047">
    <property type="component" value="Unassembled WGS sequence"/>
</dbReference>
<evidence type="ECO:0000259" key="3">
    <source>
        <dbReference type="Pfam" id="PF11887"/>
    </source>
</evidence>
<evidence type="ECO:0000313" key="5">
    <source>
        <dbReference type="Proteomes" id="UP000614047"/>
    </source>
</evidence>
<evidence type="ECO:0000313" key="4">
    <source>
        <dbReference type="EMBL" id="MBG6086392.1"/>
    </source>
</evidence>
<dbReference type="EMBL" id="JADOUA010000001">
    <property type="protein sequence ID" value="MBG6086392.1"/>
    <property type="molecule type" value="Genomic_DNA"/>
</dbReference>
<feature type="domain" description="Mce/MlaD" evidence="2">
    <location>
        <begin position="41"/>
        <end position="122"/>
    </location>
</feature>
<dbReference type="NCBIfam" id="TIGR00996">
    <property type="entry name" value="Mtu_fam_mce"/>
    <property type="match status" value="1"/>
</dbReference>
<comment type="caution">
    <text evidence="4">The sequence shown here is derived from an EMBL/GenBank/DDBJ whole genome shotgun (WGS) entry which is preliminary data.</text>
</comment>
<proteinExistence type="predicted"/>
<evidence type="ECO:0000256" key="1">
    <source>
        <dbReference type="SAM" id="MobiDB-lite"/>
    </source>
</evidence>
<accession>A0A931DCA5</accession>
<feature type="region of interest" description="Disordered" evidence="1">
    <location>
        <begin position="372"/>
        <end position="452"/>
    </location>
</feature>
<dbReference type="RefSeq" id="WP_197009403.1">
    <property type="nucleotide sequence ID" value="NZ_BAABES010000013.1"/>
</dbReference>
<sequence length="452" mass="46563">MRFPFKPGVAAIACATALSGCSFRGVDSVPLPGGPDLGSSPKTVKVEFANVLDLVPQSVVKVNDVSVGKVDKIELAGGKGVGQNGWHAVVTLKVRNDTKLGDNAVATIGQTSLLGEKFVALANPPGERARGELASGDLIPLGRTTRSTEIEEVLSAMSMLLNGGGIEQISTITRELNTAMDGRTATIKSVLNRVNTFVGTLDRNRGEITRAIDSIDRLTGKLSAERRTIADTVDKTGPALAVLNRNRADLTKMLVALDKLSRTTTDVIKKSQADLLANLKDLETILRNLNKAGADLPKSLEGLLTFPFPATFDNVIKGDYGNVRLTLDLDFESIARNLFGGTELEGLLGGAQQMRNMLTVPNVTLPQSPLGVLPEMPGGTGGTGGTGGNGGTGGGGLPGLPGTGGGLPGLGGTQNGTGGTGGTGGNGTNRPRSLAPEPGRNDLRTLMTGGLS</sequence>
<name>A0A931DCA5_9ACTN</name>
<reference evidence="4" key="1">
    <citation type="submission" date="2020-11" db="EMBL/GenBank/DDBJ databases">
        <title>Sequencing the genomes of 1000 actinobacteria strains.</title>
        <authorList>
            <person name="Klenk H.-P."/>
        </authorList>
    </citation>
    <scope>NUCLEOTIDE SEQUENCE</scope>
    <source>
        <strain evidence="4">DSM 43175</strain>
    </source>
</reference>
<feature type="compositionally biased region" description="Gly residues" evidence="1">
    <location>
        <begin position="378"/>
        <end position="427"/>
    </location>
</feature>
<dbReference type="GO" id="GO:0005576">
    <property type="term" value="C:extracellular region"/>
    <property type="evidence" value="ECO:0007669"/>
    <property type="project" value="TreeGrafter"/>
</dbReference>
<dbReference type="InterPro" id="IPR003399">
    <property type="entry name" value="Mce/MlaD"/>
</dbReference>
<gene>
    <name evidence="4" type="ORF">IW256_000505</name>
</gene>
<dbReference type="PANTHER" id="PTHR33371">
    <property type="entry name" value="INTERMEMBRANE PHOSPHOLIPID TRANSPORT SYSTEM BINDING PROTEIN MLAD-RELATED"/>
    <property type="match status" value="1"/>
</dbReference>
<feature type="domain" description="Mammalian cell entry C-terminal" evidence="3">
    <location>
        <begin position="131"/>
        <end position="303"/>
    </location>
</feature>
<dbReference type="AlphaFoldDB" id="A0A931DCA5"/>
<dbReference type="InterPro" id="IPR024516">
    <property type="entry name" value="Mce_C"/>
</dbReference>
<dbReference type="PROSITE" id="PS51257">
    <property type="entry name" value="PROKAR_LIPOPROTEIN"/>
    <property type="match status" value="1"/>
</dbReference>
<keyword evidence="5" id="KW-1185">Reference proteome</keyword>
<evidence type="ECO:0000259" key="2">
    <source>
        <dbReference type="Pfam" id="PF02470"/>
    </source>
</evidence>
<dbReference type="InterPro" id="IPR005693">
    <property type="entry name" value="Mce"/>
</dbReference>
<organism evidence="4 5">
    <name type="scientific">Actinomadura viridis</name>
    <dbReference type="NCBI Taxonomy" id="58110"/>
    <lineage>
        <taxon>Bacteria</taxon>
        <taxon>Bacillati</taxon>
        <taxon>Actinomycetota</taxon>
        <taxon>Actinomycetes</taxon>
        <taxon>Streptosporangiales</taxon>
        <taxon>Thermomonosporaceae</taxon>
        <taxon>Actinomadura</taxon>
    </lineage>
</organism>
<protein>
    <submittedName>
        <fullName evidence="4">Phospholipid/cholesterol/gamma-HCH transport system substrate-binding protein</fullName>
    </submittedName>
</protein>
<dbReference type="Pfam" id="PF11887">
    <property type="entry name" value="Mce4_CUP1"/>
    <property type="match status" value="1"/>
</dbReference>
<dbReference type="Pfam" id="PF02470">
    <property type="entry name" value="MlaD"/>
    <property type="match status" value="1"/>
</dbReference>